<keyword evidence="2" id="KW-1185">Reference proteome</keyword>
<accession>A0ABW9LKW2</accession>
<evidence type="ECO:0000313" key="1">
    <source>
        <dbReference type="EMBL" id="MFN6548616.1"/>
    </source>
</evidence>
<protein>
    <submittedName>
        <fullName evidence="1">Uncharacterized protein</fullName>
    </submittedName>
</protein>
<dbReference type="EMBL" id="JBKBDD010000031">
    <property type="protein sequence ID" value="MFN6548616.1"/>
    <property type="molecule type" value="Genomic_DNA"/>
</dbReference>
<dbReference type="RefSeq" id="WP_232530508.1">
    <property type="nucleotide sequence ID" value="NZ_JBKBDD010000031.1"/>
</dbReference>
<comment type="caution">
    <text evidence="1">The sequence shown here is derived from an EMBL/GenBank/DDBJ whole genome shotgun (WGS) entry which is preliminary data.</text>
</comment>
<gene>
    <name evidence="1" type="ORF">ACK4CT_36320</name>
</gene>
<organism evidence="1 2">
    <name type="scientific">Mycolicibacterium nivoides</name>
    <dbReference type="NCBI Taxonomy" id="2487344"/>
    <lineage>
        <taxon>Bacteria</taxon>
        <taxon>Bacillati</taxon>
        <taxon>Actinomycetota</taxon>
        <taxon>Actinomycetes</taxon>
        <taxon>Mycobacteriales</taxon>
        <taxon>Mycobacteriaceae</taxon>
        <taxon>Mycolicibacterium</taxon>
    </lineage>
</organism>
<evidence type="ECO:0000313" key="2">
    <source>
        <dbReference type="Proteomes" id="UP001635816"/>
    </source>
</evidence>
<sequence>MPVDIDLHDLDGGVEVTFAMVDATTLPQVGAVPKTVSLNAIRMSQGRDGW</sequence>
<reference evidence="1 2" key="1">
    <citation type="submission" date="2024-12" db="EMBL/GenBank/DDBJ databases">
        <title>The coexistence of Mycolicibacterium septicum and Mycolicibacterium nivoides in clinical samples.</title>
        <authorList>
            <person name="Wang C."/>
            <person name="Feng Y."/>
            <person name="Zong Z."/>
        </authorList>
    </citation>
    <scope>NUCLEOTIDE SEQUENCE [LARGE SCALE GENOMIC DNA]</scope>
    <source>
        <strain evidence="1 2">120309</strain>
    </source>
</reference>
<dbReference type="Proteomes" id="UP001635816">
    <property type="component" value="Unassembled WGS sequence"/>
</dbReference>
<name>A0ABW9LKW2_9MYCO</name>
<proteinExistence type="predicted"/>